<keyword evidence="2" id="KW-1185">Reference proteome</keyword>
<reference evidence="1" key="1">
    <citation type="journal article" date="2010" name="Science">
        <title>Plasticity of animal genome architecture unmasked by rapid evolution of a pelagic tunicate.</title>
        <authorList>
            <person name="Denoeud F."/>
            <person name="Henriet S."/>
            <person name="Mungpakdee S."/>
            <person name="Aury J.M."/>
            <person name="Da Silva C."/>
            <person name="Brinkmann H."/>
            <person name="Mikhaleva J."/>
            <person name="Olsen L.C."/>
            <person name="Jubin C."/>
            <person name="Canestro C."/>
            <person name="Bouquet J.M."/>
            <person name="Danks G."/>
            <person name="Poulain J."/>
            <person name="Campsteijn C."/>
            <person name="Adamski M."/>
            <person name="Cross I."/>
            <person name="Yadetie F."/>
            <person name="Muffato M."/>
            <person name="Louis A."/>
            <person name="Butcher S."/>
            <person name="Tsagkogeorga G."/>
            <person name="Konrad A."/>
            <person name="Singh S."/>
            <person name="Jensen M.F."/>
            <person name="Cong E.H."/>
            <person name="Eikeseth-Otteraa H."/>
            <person name="Noel B."/>
            <person name="Anthouard V."/>
            <person name="Porcel B.M."/>
            <person name="Kachouri-Lafond R."/>
            <person name="Nishino A."/>
            <person name="Ugolini M."/>
            <person name="Chourrout P."/>
            <person name="Nishida H."/>
            <person name="Aasland R."/>
            <person name="Huzurbazar S."/>
            <person name="Westhof E."/>
            <person name="Delsuc F."/>
            <person name="Lehrach H."/>
            <person name="Reinhardt R."/>
            <person name="Weissenbach J."/>
            <person name="Roy S.W."/>
            <person name="Artiguenave F."/>
            <person name="Postlethwait J.H."/>
            <person name="Manak J.R."/>
            <person name="Thompson E.M."/>
            <person name="Jaillon O."/>
            <person name="Du Pasquier L."/>
            <person name="Boudinot P."/>
            <person name="Liberles D.A."/>
            <person name="Volff J.N."/>
            <person name="Philippe H."/>
            <person name="Lenhard B."/>
            <person name="Roest Crollius H."/>
            <person name="Wincker P."/>
            <person name="Chourrout D."/>
        </authorList>
    </citation>
    <scope>NUCLEOTIDE SEQUENCE [LARGE SCALE GENOMIC DNA]</scope>
</reference>
<dbReference type="Pfam" id="PF00106">
    <property type="entry name" value="adh_short"/>
    <property type="match status" value="1"/>
</dbReference>
<protein>
    <recommendedName>
        <fullName evidence="3">Short-chain dehydrogenase</fullName>
    </recommendedName>
</protein>
<dbReference type="PANTHER" id="PTHR45458:SF1">
    <property type="entry name" value="SHORT CHAIN DEHYDROGENASE"/>
    <property type="match status" value="1"/>
</dbReference>
<sequence length="220" mass="23556">MANVLIVGGNRGIGLSLVKQYAAAGNKVWSTCRKPGADKIENVTIVPGIDTSSDEVIANLQNAGIPDKLDIVIVNAGVGAMDKFENIPNTEEYMRLFNINAVGPLRVAKAVESRLKKGSKFAAVTSRMGSIADNGSGNFYGYRMSKAALNSAMTSLKHDFKKKSVSVAILHPGFVKTDMTGGKGDITADQSAQGLIKRVDETNIENTGTFWHQNGEILPW</sequence>
<dbReference type="GO" id="GO:0016616">
    <property type="term" value="F:oxidoreductase activity, acting on the CH-OH group of donors, NAD or NADP as acceptor"/>
    <property type="evidence" value="ECO:0007669"/>
    <property type="project" value="TreeGrafter"/>
</dbReference>
<dbReference type="InParanoid" id="E4XHQ6"/>
<proteinExistence type="predicted"/>
<dbReference type="InterPro" id="IPR002347">
    <property type="entry name" value="SDR_fam"/>
</dbReference>
<accession>E4XHQ6</accession>
<dbReference type="PANTHER" id="PTHR45458">
    <property type="entry name" value="SHORT-CHAIN DEHYDROGENASE/REDUCTASE SDR"/>
    <property type="match status" value="1"/>
</dbReference>
<evidence type="ECO:0000313" key="1">
    <source>
        <dbReference type="EMBL" id="CBY19613.1"/>
    </source>
</evidence>
<dbReference type="PRINTS" id="PR00081">
    <property type="entry name" value="GDHRDH"/>
</dbReference>
<dbReference type="CDD" id="cd05325">
    <property type="entry name" value="carb_red_sniffer_like_SDR_c"/>
    <property type="match status" value="1"/>
</dbReference>
<gene>
    <name evidence="1" type="ORF">GSOID_T00011037001</name>
</gene>
<dbReference type="Proteomes" id="UP000001307">
    <property type="component" value="Unassembled WGS sequence"/>
</dbReference>
<dbReference type="EMBL" id="FN653052">
    <property type="protein sequence ID" value="CBY19613.1"/>
    <property type="molecule type" value="Genomic_DNA"/>
</dbReference>
<dbReference type="AlphaFoldDB" id="E4XHQ6"/>
<dbReference type="InterPro" id="IPR052184">
    <property type="entry name" value="SDR_enzymes"/>
</dbReference>
<dbReference type="Gene3D" id="3.40.50.720">
    <property type="entry name" value="NAD(P)-binding Rossmann-like Domain"/>
    <property type="match status" value="1"/>
</dbReference>
<dbReference type="InterPro" id="IPR036291">
    <property type="entry name" value="NAD(P)-bd_dom_sf"/>
</dbReference>
<name>E4XHQ6_OIKDI</name>
<organism evidence="1">
    <name type="scientific">Oikopleura dioica</name>
    <name type="common">Tunicate</name>
    <dbReference type="NCBI Taxonomy" id="34765"/>
    <lineage>
        <taxon>Eukaryota</taxon>
        <taxon>Metazoa</taxon>
        <taxon>Chordata</taxon>
        <taxon>Tunicata</taxon>
        <taxon>Appendicularia</taxon>
        <taxon>Copelata</taxon>
        <taxon>Oikopleuridae</taxon>
        <taxon>Oikopleura</taxon>
    </lineage>
</organism>
<dbReference type="OrthoDB" id="9982184at2759"/>
<dbReference type="SUPFAM" id="SSF51735">
    <property type="entry name" value="NAD(P)-binding Rossmann-fold domains"/>
    <property type="match status" value="1"/>
</dbReference>
<evidence type="ECO:0000313" key="2">
    <source>
        <dbReference type="Proteomes" id="UP000001307"/>
    </source>
</evidence>
<evidence type="ECO:0008006" key="3">
    <source>
        <dbReference type="Google" id="ProtNLM"/>
    </source>
</evidence>